<evidence type="ECO:0000313" key="2">
    <source>
        <dbReference type="Ensembl" id="ENSCCRP00015003098.1"/>
    </source>
</evidence>
<feature type="compositionally biased region" description="Basic and acidic residues" evidence="1">
    <location>
        <begin position="39"/>
        <end position="57"/>
    </location>
</feature>
<dbReference type="PANTHER" id="PTHR15657">
    <property type="entry name" value="THYROID TRANSCRIPTION FACTOR 1-ASSOCIATED PROTEIN 26"/>
    <property type="match status" value="1"/>
</dbReference>
<evidence type="ECO:0008006" key="4">
    <source>
        <dbReference type="Google" id="ProtNLM"/>
    </source>
</evidence>
<dbReference type="GO" id="GO:0005634">
    <property type="term" value="C:nucleus"/>
    <property type="evidence" value="ECO:0007669"/>
    <property type="project" value="TreeGrafter"/>
</dbReference>
<organism evidence="2 3">
    <name type="scientific">Cyprinus carpio</name>
    <name type="common">Common carp</name>
    <dbReference type="NCBI Taxonomy" id="7962"/>
    <lineage>
        <taxon>Eukaryota</taxon>
        <taxon>Metazoa</taxon>
        <taxon>Chordata</taxon>
        <taxon>Craniata</taxon>
        <taxon>Vertebrata</taxon>
        <taxon>Euteleostomi</taxon>
        <taxon>Actinopterygii</taxon>
        <taxon>Neopterygii</taxon>
        <taxon>Teleostei</taxon>
        <taxon>Ostariophysi</taxon>
        <taxon>Cypriniformes</taxon>
        <taxon>Cyprinidae</taxon>
        <taxon>Cyprininae</taxon>
        <taxon>Cyprinus</taxon>
    </lineage>
</organism>
<dbReference type="AlphaFoldDB" id="A0A8C1S601"/>
<evidence type="ECO:0000256" key="1">
    <source>
        <dbReference type="SAM" id="MobiDB-lite"/>
    </source>
</evidence>
<accession>A0A8C1S601</accession>
<feature type="region of interest" description="Disordered" evidence="1">
    <location>
        <begin position="79"/>
        <end position="172"/>
    </location>
</feature>
<feature type="compositionally biased region" description="Low complexity" evidence="1">
    <location>
        <begin position="124"/>
        <end position="134"/>
    </location>
</feature>
<dbReference type="InterPro" id="IPR013730">
    <property type="entry name" value="Fyv7/TAP26"/>
</dbReference>
<sequence length="239" mass="28421">NMEPLKQNAKTKGPIKGKYFNNKCAHGGLTHNDKKKRKWVPENKVFDGSLKEGEKKMQASPIQLEEEYPEHLRHLYLTEKERLDEEEQEKKKKRCKGRTLDEETEADDELKTVLDLPFTEKHISNTTTDQTTVSDSDDEPAETDRDSNRYSHKTPFIQRKQKMSSYQKTKQEYERIKEERARKQEEFLKDEAQREEALKIYKEKKMATYQLLKRKTKKGQLNLNLHMELLLQKIQAQHK</sequence>
<dbReference type="Ensembl" id="ENSCCRT00015003246.1">
    <property type="protein sequence ID" value="ENSCCRP00015003098.1"/>
    <property type="gene ID" value="ENSCCRG00015001908.1"/>
</dbReference>
<protein>
    <recommendedName>
        <fullName evidence="4">Thyroid transcription factor 1-associated protein 26</fullName>
    </recommendedName>
</protein>
<reference evidence="2" key="1">
    <citation type="submission" date="2025-08" db="UniProtKB">
        <authorList>
            <consortium name="Ensembl"/>
        </authorList>
    </citation>
    <scope>IDENTIFICATION</scope>
</reference>
<proteinExistence type="predicted"/>
<name>A0A8C1S601_CYPCA</name>
<dbReference type="Proteomes" id="UP000694700">
    <property type="component" value="Unplaced"/>
</dbReference>
<evidence type="ECO:0000313" key="3">
    <source>
        <dbReference type="Proteomes" id="UP000694700"/>
    </source>
</evidence>
<feature type="region of interest" description="Disordered" evidence="1">
    <location>
        <begin position="26"/>
        <end position="67"/>
    </location>
</feature>
<dbReference type="PANTHER" id="PTHR15657:SF1">
    <property type="entry name" value="THYROID TRANSCRIPTION FACTOR 1-ASSOCIATED PROTEIN 26"/>
    <property type="match status" value="1"/>
</dbReference>
<dbReference type="PRINTS" id="PR01854">
    <property type="entry name" value="BR22PROTEIN"/>
</dbReference>